<organism evidence="1 2">
    <name type="scientific">Coemansia helicoidea</name>
    <dbReference type="NCBI Taxonomy" id="1286919"/>
    <lineage>
        <taxon>Eukaryota</taxon>
        <taxon>Fungi</taxon>
        <taxon>Fungi incertae sedis</taxon>
        <taxon>Zoopagomycota</taxon>
        <taxon>Kickxellomycotina</taxon>
        <taxon>Kickxellomycetes</taxon>
        <taxon>Kickxellales</taxon>
        <taxon>Kickxellaceae</taxon>
        <taxon>Coemansia</taxon>
    </lineage>
</organism>
<dbReference type="EMBL" id="JANBUN010000453">
    <property type="protein sequence ID" value="KAJ2803646.1"/>
    <property type="molecule type" value="Genomic_DNA"/>
</dbReference>
<reference evidence="1" key="1">
    <citation type="submission" date="2022-07" db="EMBL/GenBank/DDBJ databases">
        <title>Phylogenomic reconstructions and comparative analyses of Kickxellomycotina fungi.</title>
        <authorList>
            <person name="Reynolds N.K."/>
            <person name="Stajich J.E."/>
            <person name="Barry K."/>
            <person name="Grigoriev I.V."/>
            <person name="Crous P."/>
            <person name="Smith M.E."/>
        </authorList>
    </citation>
    <scope>NUCLEOTIDE SEQUENCE</scope>
    <source>
        <strain evidence="1">BCRC 34780</strain>
    </source>
</reference>
<name>A0ACC1LA69_9FUNG</name>
<sequence length="518" mass="56875">NLGCAARVLDVLLANPPGQTLAAYVETQLYEQFSALRVGELFSIIVDYPDSRPAIDDLRDCVAKLGNMRHVAVSLRTAVQQRLLHPGATTSDILTQYISVIRCLRLLDPSSTMLEIVAQPIRGYLRSRDDTVSCIVQDMVSSESELFEDLESGPAALLDSTPEGIDYDEDCDSRDWQPLPVEAKSVYRTAQRRDADVLSLLVSIYDTRDVFVHEFEAHLAQRLLACAGFDTAREIRQVEMMKLRFGAPALERCEVMLKDMADSKRVNQGIAESGRASSCHQATVVSRQFWPASAAAQEQAVVLPPQMAAMRERFAAEFEALKPARKLEWRDAQALVTLRVQLEDRAIEVEVRPAQAAVLFAFQDRPALTLAEVAQALECAEDFALPRLRFWQTRGVLRETRPGVFETVESEAGGSGATGPRDAPGGPPHGADSDEEPDDLGAAAGAPSGAGAEALRVHFNFIVAMLTNLGPLPLDRIHGMLGMFLPGDTTTAEELRDFLAQMVREDRLDVAGGLYKLR</sequence>
<gene>
    <name evidence="1" type="primary">ANAPC2</name>
    <name evidence="1" type="ORF">H4R21_001957</name>
</gene>
<keyword evidence="2" id="KW-1185">Reference proteome</keyword>
<evidence type="ECO:0000313" key="1">
    <source>
        <dbReference type="EMBL" id="KAJ2803646.1"/>
    </source>
</evidence>
<comment type="caution">
    <text evidence="1">The sequence shown here is derived from an EMBL/GenBank/DDBJ whole genome shotgun (WGS) entry which is preliminary data.</text>
</comment>
<protein>
    <submittedName>
        <fullName evidence="1">Anaphase-promoting complex subunit 2</fullName>
    </submittedName>
</protein>
<feature type="non-terminal residue" evidence="1">
    <location>
        <position position="1"/>
    </location>
</feature>
<proteinExistence type="predicted"/>
<accession>A0ACC1LA69</accession>
<evidence type="ECO:0000313" key="2">
    <source>
        <dbReference type="Proteomes" id="UP001140087"/>
    </source>
</evidence>
<dbReference type="Proteomes" id="UP001140087">
    <property type="component" value="Unassembled WGS sequence"/>
</dbReference>